<comment type="caution">
    <text evidence="8">The sequence shown here is derived from an EMBL/GenBank/DDBJ whole genome shotgun (WGS) entry which is preliminary data.</text>
</comment>
<evidence type="ECO:0000256" key="4">
    <source>
        <dbReference type="ARBA" id="ARBA00022989"/>
    </source>
</evidence>
<dbReference type="InterPro" id="IPR052053">
    <property type="entry name" value="IM_YidH-like"/>
</dbReference>
<dbReference type="Proteomes" id="UP000430692">
    <property type="component" value="Unassembled WGS sequence"/>
</dbReference>
<feature type="transmembrane region" description="Helical" evidence="6">
    <location>
        <begin position="25"/>
        <end position="44"/>
    </location>
</feature>
<keyword evidence="4 6" id="KW-1133">Transmembrane helix</keyword>
<evidence type="ECO:0000313" key="9">
    <source>
        <dbReference type="Proteomes" id="UP000430692"/>
    </source>
</evidence>
<keyword evidence="2" id="KW-1003">Cell membrane</keyword>
<evidence type="ECO:0000313" key="8">
    <source>
        <dbReference type="EMBL" id="MXQ53348.1"/>
    </source>
</evidence>
<dbReference type="PANTHER" id="PTHR34187">
    <property type="entry name" value="FGR18P"/>
    <property type="match status" value="1"/>
</dbReference>
<dbReference type="AlphaFoldDB" id="A0A6I4VSB0"/>
<keyword evidence="5 6" id="KW-0472">Membrane</keyword>
<evidence type="ECO:0000256" key="1">
    <source>
        <dbReference type="ARBA" id="ARBA00004651"/>
    </source>
</evidence>
<gene>
    <name evidence="8" type="ORF">GSM42_06305</name>
</gene>
<evidence type="ECO:0000256" key="5">
    <source>
        <dbReference type="ARBA" id="ARBA00023136"/>
    </source>
</evidence>
<comment type="subcellular location">
    <subcellularLocation>
        <location evidence="1">Cell membrane</location>
        <topology evidence="1">Multi-pass membrane protein</topology>
    </subcellularLocation>
</comment>
<dbReference type="EMBL" id="WUUL01000003">
    <property type="protein sequence ID" value="MXQ53348.1"/>
    <property type="molecule type" value="Genomic_DNA"/>
</dbReference>
<evidence type="ECO:0000259" key="7">
    <source>
        <dbReference type="Pfam" id="PF02656"/>
    </source>
</evidence>
<evidence type="ECO:0000256" key="2">
    <source>
        <dbReference type="ARBA" id="ARBA00022475"/>
    </source>
</evidence>
<reference evidence="8 9" key="1">
    <citation type="submission" date="2019-12" db="EMBL/GenBank/DDBJ databases">
        <title>Whole-genome analyses of novel actinobacteria.</title>
        <authorList>
            <person name="Sahin N."/>
            <person name="Saygin H."/>
        </authorList>
    </citation>
    <scope>NUCLEOTIDE SEQUENCE [LARGE SCALE GENOMIC DNA]</scope>
    <source>
        <strain evidence="8 9">KC615</strain>
    </source>
</reference>
<dbReference type="Pfam" id="PF02656">
    <property type="entry name" value="DUF202"/>
    <property type="match status" value="1"/>
</dbReference>
<organism evidence="8 9">
    <name type="scientific">Shimazuella alba</name>
    <dbReference type="NCBI Taxonomy" id="2690964"/>
    <lineage>
        <taxon>Bacteria</taxon>
        <taxon>Bacillati</taxon>
        <taxon>Bacillota</taxon>
        <taxon>Bacilli</taxon>
        <taxon>Bacillales</taxon>
        <taxon>Thermoactinomycetaceae</taxon>
        <taxon>Shimazuella</taxon>
    </lineage>
</organism>
<feature type="transmembrane region" description="Helical" evidence="6">
    <location>
        <begin position="103"/>
        <end position="123"/>
    </location>
</feature>
<dbReference type="GO" id="GO:0005886">
    <property type="term" value="C:plasma membrane"/>
    <property type="evidence" value="ECO:0007669"/>
    <property type="project" value="UniProtKB-SubCell"/>
</dbReference>
<proteinExistence type="predicted"/>
<accession>A0A6I4VSB0</accession>
<sequence length="124" mass="14172">MTKRNKKVTDDSKYVEQHLSNERTFLAWIRTAITIMGIGFLSARLHLFTPESKTSFLGETISKWIGILSVVIGMFCIVYATASYWKKRKGINTQTFLAPRGAFIYLFVTMLIIGVLLLIFLVFL</sequence>
<dbReference type="PANTHER" id="PTHR34187:SF2">
    <property type="entry name" value="DUF202 DOMAIN-CONTAINING PROTEIN"/>
    <property type="match status" value="1"/>
</dbReference>
<evidence type="ECO:0000256" key="6">
    <source>
        <dbReference type="SAM" id="Phobius"/>
    </source>
</evidence>
<protein>
    <submittedName>
        <fullName evidence="8">DUF202 domain-containing protein</fullName>
    </submittedName>
</protein>
<evidence type="ECO:0000256" key="3">
    <source>
        <dbReference type="ARBA" id="ARBA00022692"/>
    </source>
</evidence>
<dbReference type="RefSeq" id="WP_160800698.1">
    <property type="nucleotide sequence ID" value="NZ_WUUL01000003.1"/>
</dbReference>
<feature type="transmembrane region" description="Helical" evidence="6">
    <location>
        <begin position="64"/>
        <end position="82"/>
    </location>
</feature>
<name>A0A6I4VSB0_9BACL</name>
<feature type="domain" description="DUF202" evidence="7">
    <location>
        <begin position="17"/>
        <end position="89"/>
    </location>
</feature>
<dbReference type="InterPro" id="IPR003807">
    <property type="entry name" value="DUF202"/>
</dbReference>
<keyword evidence="3 6" id="KW-0812">Transmembrane</keyword>
<keyword evidence="9" id="KW-1185">Reference proteome</keyword>